<dbReference type="GO" id="GO:0004252">
    <property type="term" value="F:serine-type endopeptidase activity"/>
    <property type="evidence" value="ECO:0007669"/>
    <property type="project" value="InterPro"/>
</dbReference>
<dbReference type="RefSeq" id="WP_093051181.1">
    <property type="nucleotide sequence ID" value="NZ_FOGT01000007.1"/>
</dbReference>
<evidence type="ECO:0000313" key="4">
    <source>
        <dbReference type="EMBL" id="SES05484.1"/>
    </source>
</evidence>
<dbReference type="OrthoDB" id="189537at2"/>
<evidence type="ECO:0000256" key="1">
    <source>
        <dbReference type="ARBA" id="ARBA00022670"/>
    </source>
</evidence>
<dbReference type="SUPFAM" id="SSF50494">
    <property type="entry name" value="Trypsin-like serine proteases"/>
    <property type="match status" value="1"/>
</dbReference>
<dbReference type="Gene3D" id="2.40.10.120">
    <property type="match status" value="1"/>
</dbReference>
<dbReference type="Proteomes" id="UP000198571">
    <property type="component" value="Unassembled WGS sequence"/>
</dbReference>
<sequence>MVFHKSRKSYGGNPASLLTQTDPRIFAVSLFSLLIAGSWMGVTEASASKEVSNLPERAEATDKYGEFQLPLFVEEREAAEVEALVEEAHESVYTVITPEEQGSGFLYNRDGVVITSAHVVPEGVGLITVMPEEGEFYEAALLGSSKYMDVALLHVPEFEGQEPFSIEKNEKLEPGDHVAALGSPEGVENTVTYGEIVDNNKQLVISNYLYESIYQISAEVEEGNSGGPLLSIEEESFVAINAATDLENPSIGYSVPLNDIEDLINDLLDGY</sequence>
<name>A0A1H9U8L0_9BACI</name>
<keyword evidence="5" id="KW-1185">Reference proteome</keyword>
<accession>A0A1H9U8L0</accession>
<keyword evidence="3" id="KW-0720">Serine protease</keyword>
<evidence type="ECO:0000313" key="5">
    <source>
        <dbReference type="Proteomes" id="UP000198571"/>
    </source>
</evidence>
<dbReference type="PANTHER" id="PTHR43343">
    <property type="entry name" value="PEPTIDASE S12"/>
    <property type="match status" value="1"/>
</dbReference>
<dbReference type="PRINTS" id="PR00834">
    <property type="entry name" value="PROTEASES2C"/>
</dbReference>
<dbReference type="STRING" id="1601833.SAMN05518684_10723"/>
<keyword evidence="1" id="KW-0645">Protease</keyword>
<dbReference type="EMBL" id="FOGT01000007">
    <property type="protein sequence ID" value="SES05484.1"/>
    <property type="molecule type" value="Genomic_DNA"/>
</dbReference>
<protein>
    <submittedName>
        <fullName evidence="4">Trypsin-like peptidase domain-containing protein</fullName>
    </submittedName>
</protein>
<dbReference type="AlphaFoldDB" id="A0A1H9U8L0"/>
<proteinExistence type="predicted"/>
<organism evidence="4 5">
    <name type="scientific">Salipaludibacillus aurantiacus</name>
    <dbReference type="NCBI Taxonomy" id="1601833"/>
    <lineage>
        <taxon>Bacteria</taxon>
        <taxon>Bacillati</taxon>
        <taxon>Bacillota</taxon>
        <taxon>Bacilli</taxon>
        <taxon>Bacillales</taxon>
        <taxon>Bacillaceae</taxon>
    </lineage>
</organism>
<dbReference type="GO" id="GO:0006508">
    <property type="term" value="P:proteolysis"/>
    <property type="evidence" value="ECO:0007669"/>
    <property type="project" value="UniProtKB-KW"/>
</dbReference>
<dbReference type="InterPro" id="IPR051201">
    <property type="entry name" value="Chloro_Bact_Ser_Proteases"/>
</dbReference>
<dbReference type="PANTHER" id="PTHR43343:SF3">
    <property type="entry name" value="PROTEASE DO-LIKE 8, CHLOROPLASTIC"/>
    <property type="match status" value="1"/>
</dbReference>
<evidence type="ECO:0000256" key="2">
    <source>
        <dbReference type="ARBA" id="ARBA00022801"/>
    </source>
</evidence>
<keyword evidence="2" id="KW-0378">Hydrolase</keyword>
<dbReference type="InterPro" id="IPR009003">
    <property type="entry name" value="Peptidase_S1_PA"/>
</dbReference>
<reference evidence="5" key="1">
    <citation type="submission" date="2016-10" db="EMBL/GenBank/DDBJ databases">
        <authorList>
            <person name="Varghese N."/>
            <person name="Submissions S."/>
        </authorList>
    </citation>
    <scope>NUCLEOTIDE SEQUENCE [LARGE SCALE GENOMIC DNA]</scope>
    <source>
        <strain evidence="5">S9</strain>
    </source>
</reference>
<dbReference type="InterPro" id="IPR001940">
    <property type="entry name" value="Peptidase_S1C"/>
</dbReference>
<dbReference type="Pfam" id="PF13365">
    <property type="entry name" value="Trypsin_2"/>
    <property type="match status" value="1"/>
</dbReference>
<gene>
    <name evidence="4" type="ORF">SAMN05518684_10723</name>
</gene>
<evidence type="ECO:0000256" key="3">
    <source>
        <dbReference type="ARBA" id="ARBA00022825"/>
    </source>
</evidence>